<protein>
    <submittedName>
        <fullName evidence="6">AraC family transcriptional regulator</fullName>
    </submittedName>
</protein>
<keyword evidence="2" id="KW-0238">DNA-binding</keyword>
<keyword evidence="3" id="KW-0010">Activator</keyword>
<organism evidence="6 7">
    <name type="scientific">Rhizobium fredii</name>
    <name type="common">Sinorhizobium fredii</name>
    <dbReference type="NCBI Taxonomy" id="380"/>
    <lineage>
        <taxon>Bacteria</taxon>
        <taxon>Pseudomonadati</taxon>
        <taxon>Pseudomonadota</taxon>
        <taxon>Alphaproteobacteria</taxon>
        <taxon>Hyphomicrobiales</taxon>
        <taxon>Rhizobiaceae</taxon>
        <taxon>Sinorhizobium/Ensifer group</taxon>
        <taxon>Sinorhizobium</taxon>
    </lineage>
</organism>
<dbReference type="InterPro" id="IPR018062">
    <property type="entry name" value="HTH_AraC-typ_CS"/>
</dbReference>
<dbReference type="Pfam" id="PF02311">
    <property type="entry name" value="AraC_binding"/>
    <property type="match status" value="1"/>
</dbReference>
<dbReference type="InterPro" id="IPR018060">
    <property type="entry name" value="HTH_AraC"/>
</dbReference>
<dbReference type="Proteomes" id="UP000220353">
    <property type="component" value="Unassembled WGS sequence"/>
</dbReference>
<keyword evidence="4" id="KW-0804">Transcription</keyword>
<dbReference type="InterPro" id="IPR020449">
    <property type="entry name" value="Tscrpt_reg_AraC-type_HTH"/>
</dbReference>
<dbReference type="GO" id="GO:0003700">
    <property type="term" value="F:DNA-binding transcription factor activity"/>
    <property type="evidence" value="ECO:0007669"/>
    <property type="project" value="InterPro"/>
</dbReference>
<dbReference type="InterPro" id="IPR009057">
    <property type="entry name" value="Homeodomain-like_sf"/>
</dbReference>
<dbReference type="GO" id="GO:0043565">
    <property type="term" value="F:sequence-specific DNA binding"/>
    <property type="evidence" value="ECO:0007669"/>
    <property type="project" value="InterPro"/>
</dbReference>
<reference evidence="6 7" key="1">
    <citation type="submission" date="2017-09" db="EMBL/GenBank/DDBJ databases">
        <title>Comparative genomics of rhizobia isolated from Phaseolus vulgaris in China.</title>
        <authorList>
            <person name="Tong W."/>
        </authorList>
    </citation>
    <scope>NUCLEOTIDE SEQUENCE [LARGE SCALE GENOMIC DNA]</scope>
    <source>
        <strain evidence="6 7">PCH1</strain>
    </source>
</reference>
<dbReference type="PRINTS" id="PR00032">
    <property type="entry name" value="HTHARAC"/>
</dbReference>
<evidence type="ECO:0000313" key="7">
    <source>
        <dbReference type="Proteomes" id="UP000220353"/>
    </source>
</evidence>
<evidence type="ECO:0000256" key="4">
    <source>
        <dbReference type="ARBA" id="ARBA00023163"/>
    </source>
</evidence>
<accession>A0A2A6LRM9</accession>
<dbReference type="Gene3D" id="1.10.10.60">
    <property type="entry name" value="Homeodomain-like"/>
    <property type="match status" value="2"/>
</dbReference>
<dbReference type="InterPro" id="IPR003313">
    <property type="entry name" value="AraC-bd"/>
</dbReference>
<dbReference type="SUPFAM" id="SSF51215">
    <property type="entry name" value="Regulatory protein AraC"/>
    <property type="match status" value="1"/>
</dbReference>
<name>A0A2A6LRM9_RHIFR</name>
<evidence type="ECO:0000256" key="1">
    <source>
        <dbReference type="ARBA" id="ARBA00023015"/>
    </source>
</evidence>
<dbReference type="SMART" id="SM00342">
    <property type="entry name" value="HTH_ARAC"/>
    <property type="match status" value="1"/>
</dbReference>
<dbReference type="InterPro" id="IPR050204">
    <property type="entry name" value="AraC_XylS_family_regulators"/>
</dbReference>
<feature type="domain" description="HTH araC/xylS-type" evidence="5">
    <location>
        <begin position="171"/>
        <end position="268"/>
    </location>
</feature>
<gene>
    <name evidence="6" type="ORF">CO661_24765</name>
</gene>
<dbReference type="PROSITE" id="PS00041">
    <property type="entry name" value="HTH_ARAC_FAMILY_1"/>
    <property type="match status" value="1"/>
</dbReference>
<evidence type="ECO:0000256" key="3">
    <source>
        <dbReference type="ARBA" id="ARBA00023159"/>
    </source>
</evidence>
<dbReference type="Pfam" id="PF12833">
    <property type="entry name" value="HTH_18"/>
    <property type="match status" value="1"/>
</dbReference>
<evidence type="ECO:0000259" key="5">
    <source>
        <dbReference type="PROSITE" id="PS01124"/>
    </source>
</evidence>
<dbReference type="PANTHER" id="PTHR46796:SF2">
    <property type="entry name" value="TRANSCRIPTIONAL REGULATORY PROTEIN"/>
    <property type="match status" value="1"/>
</dbReference>
<dbReference type="EMBL" id="NWTC01000023">
    <property type="protein sequence ID" value="PDT45254.1"/>
    <property type="molecule type" value="Genomic_DNA"/>
</dbReference>
<evidence type="ECO:0000256" key="2">
    <source>
        <dbReference type="ARBA" id="ARBA00023125"/>
    </source>
</evidence>
<evidence type="ECO:0000313" key="6">
    <source>
        <dbReference type="EMBL" id="PDT45254.1"/>
    </source>
</evidence>
<dbReference type="SUPFAM" id="SSF46689">
    <property type="entry name" value="Homeodomain-like"/>
    <property type="match status" value="2"/>
</dbReference>
<keyword evidence="1" id="KW-0805">Transcription regulation</keyword>
<comment type="caution">
    <text evidence="6">The sequence shown here is derived from an EMBL/GenBank/DDBJ whole genome shotgun (WGS) entry which is preliminary data.</text>
</comment>
<dbReference type="AlphaFoldDB" id="A0A2A6LRM9"/>
<proteinExistence type="predicted"/>
<sequence length="280" mass="31392">MAHRPVDAHAFWRDPALPFLEARQVADGRAVCYGLHSHRTFSIGAVTNGRSSYRNGRHRHDVAAGMVVLMNPEDAHACNPLRDVPWSYRMLYVDMAWLAEMQQAADFTPYAAVASTDPHLYRSLDRLFDVLFDAEVEVLAKECAAVGFFGDLDKRLERIEVPLAMATPHLDRAADFITAHCTRRLRLTEIADVSGLSPSYLIRAFRARHGMTPHAYQLNRRIQYGQGELRRGRPIVDVALSAGFADQAHFQRVFKQHVAATPRQYARPASGYAAAAEPQP</sequence>
<dbReference type="PANTHER" id="PTHR46796">
    <property type="entry name" value="HTH-TYPE TRANSCRIPTIONAL ACTIVATOR RHAS-RELATED"/>
    <property type="match status" value="1"/>
</dbReference>
<dbReference type="RefSeq" id="WP_097587462.1">
    <property type="nucleotide sequence ID" value="NZ_NWTC01000023.1"/>
</dbReference>
<dbReference type="InterPro" id="IPR037923">
    <property type="entry name" value="HTH-like"/>
</dbReference>
<dbReference type="PROSITE" id="PS01124">
    <property type="entry name" value="HTH_ARAC_FAMILY_2"/>
    <property type="match status" value="1"/>
</dbReference>